<sequence length="626" mass="71664">MAESYFRAASMDYVYLIQEFHERKKFEFVETLLSFLFGWLTFYHQGHEVANDFRPFMVDLQTKIQKTRTNFNDYQEKLKTRMAEVKKQCLEEPIRNAKGCKIGYLYLLEKKAFGTTWTKYYCTYNKETKEFTMLPYNQLTSKSISQPESMILTQCIRRMSDSIDKRFCFDVQCDARPNVVLTFQALSEQDRTSWLDIMDGKEPTYVTPAVVVGKQQNSEERVLDETGIQFLRRCIETLESRGLEEQGLYRVVGVTSKVNKLLTMGLDRRKQDKSFSLDDPLEWESKTLTSALKSYLRNMPEPIMTYRYHNAFIAAAKNKDVGMRVKDIHTLVYRLPKLNMEVLKLLIKHLTNVVSKSDKNLMTTSNLGVCFGPTLLRPEEETVASITDLKFYNVVVEVLIENYDRIFGSEPDKTTPEERRVADQATMPHNNNSHQMGPVSPSELLPNTYVSQDGTEVLHHSANARNYNSADSGIYVRKQYKWKPSYTCTVKTYYEPPPSSGSMTSSMYSVRDPSPSNGIPNNVARNDHPAPLTNHGVPNDRMHRYKQMVMSSVSSQSESNIPALPNFSPTNLRSYSRLGPNSSSSSNESISSTSKEAINSFPTTLQKAERTTYNAYPKSSRIPGNV</sequence>
<evidence type="ECO:0000313" key="5">
    <source>
        <dbReference type="EMBL" id="KAK9875665.1"/>
    </source>
</evidence>
<feature type="compositionally biased region" description="Low complexity" evidence="2">
    <location>
        <begin position="547"/>
        <end position="557"/>
    </location>
</feature>
<dbReference type="FunFam" id="1.10.555.10:FF:000006">
    <property type="entry name" value="Rho GTPase activating protein 26"/>
    <property type="match status" value="1"/>
</dbReference>
<dbReference type="Pfam" id="PF00620">
    <property type="entry name" value="RhoGAP"/>
    <property type="match status" value="1"/>
</dbReference>
<evidence type="ECO:0000259" key="3">
    <source>
        <dbReference type="PROSITE" id="PS50003"/>
    </source>
</evidence>
<proteinExistence type="predicted"/>
<comment type="caution">
    <text evidence="5">The sequence shown here is derived from an EMBL/GenBank/DDBJ whole genome shotgun (WGS) entry which is preliminary data.</text>
</comment>
<protein>
    <recommendedName>
        <fullName evidence="7">Rho GTPase-activating protein 26</fullName>
    </recommendedName>
</protein>
<dbReference type="SMART" id="SM00233">
    <property type="entry name" value="PH"/>
    <property type="match status" value="1"/>
</dbReference>
<evidence type="ECO:0000256" key="1">
    <source>
        <dbReference type="ARBA" id="ARBA00022468"/>
    </source>
</evidence>
<dbReference type="AlphaFoldDB" id="A0AAW1TZG2"/>
<dbReference type="Gene3D" id="1.10.555.10">
    <property type="entry name" value="Rho GTPase activation protein"/>
    <property type="match status" value="1"/>
</dbReference>
<gene>
    <name evidence="5" type="ORF">WA026_009461</name>
</gene>
<dbReference type="InterPro" id="IPR000198">
    <property type="entry name" value="RhoGAP_dom"/>
</dbReference>
<dbReference type="SUPFAM" id="SSF48350">
    <property type="entry name" value="GTPase activation domain, GAP"/>
    <property type="match status" value="1"/>
</dbReference>
<feature type="region of interest" description="Disordered" evidence="2">
    <location>
        <begin position="427"/>
        <end position="447"/>
    </location>
</feature>
<dbReference type="InterPro" id="IPR004148">
    <property type="entry name" value="BAR_dom"/>
</dbReference>
<accession>A0AAW1TZG2</accession>
<dbReference type="GO" id="GO:0005096">
    <property type="term" value="F:GTPase activator activity"/>
    <property type="evidence" value="ECO:0007669"/>
    <property type="project" value="UniProtKB-KW"/>
</dbReference>
<feature type="domain" description="PH" evidence="3">
    <location>
        <begin position="98"/>
        <end position="203"/>
    </location>
</feature>
<feature type="compositionally biased region" description="Polar residues" evidence="2">
    <location>
        <begin position="514"/>
        <end position="524"/>
    </location>
</feature>
<dbReference type="InterPro" id="IPR047234">
    <property type="entry name" value="GRAF_fam"/>
</dbReference>
<organism evidence="5 6">
    <name type="scientific">Henosepilachna vigintioctopunctata</name>
    <dbReference type="NCBI Taxonomy" id="420089"/>
    <lineage>
        <taxon>Eukaryota</taxon>
        <taxon>Metazoa</taxon>
        <taxon>Ecdysozoa</taxon>
        <taxon>Arthropoda</taxon>
        <taxon>Hexapoda</taxon>
        <taxon>Insecta</taxon>
        <taxon>Pterygota</taxon>
        <taxon>Neoptera</taxon>
        <taxon>Endopterygota</taxon>
        <taxon>Coleoptera</taxon>
        <taxon>Polyphaga</taxon>
        <taxon>Cucujiformia</taxon>
        <taxon>Coccinelloidea</taxon>
        <taxon>Coccinellidae</taxon>
        <taxon>Epilachninae</taxon>
        <taxon>Epilachnini</taxon>
        <taxon>Henosepilachna</taxon>
    </lineage>
</organism>
<evidence type="ECO:0000259" key="4">
    <source>
        <dbReference type="PROSITE" id="PS50238"/>
    </source>
</evidence>
<dbReference type="Gene3D" id="1.20.1270.60">
    <property type="entry name" value="Arfaptin homology (AH) domain/BAR domain"/>
    <property type="match status" value="1"/>
</dbReference>
<feature type="compositionally biased region" description="Low complexity" evidence="2">
    <location>
        <begin position="574"/>
        <end position="594"/>
    </location>
</feature>
<evidence type="ECO:0000313" key="6">
    <source>
        <dbReference type="Proteomes" id="UP001431783"/>
    </source>
</evidence>
<dbReference type="PROSITE" id="PS50238">
    <property type="entry name" value="RHOGAP"/>
    <property type="match status" value="1"/>
</dbReference>
<dbReference type="Proteomes" id="UP001431783">
    <property type="component" value="Unassembled WGS sequence"/>
</dbReference>
<dbReference type="SUPFAM" id="SSF103657">
    <property type="entry name" value="BAR/IMD domain-like"/>
    <property type="match status" value="1"/>
</dbReference>
<dbReference type="Gene3D" id="2.30.29.30">
    <property type="entry name" value="Pleckstrin-homology domain (PH domain)/Phosphotyrosine-binding domain (PTB)"/>
    <property type="match status" value="1"/>
</dbReference>
<name>A0AAW1TZG2_9CUCU</name>
<dbReference type="EMBL" id="JARQZJ010000034">
    <property type="protein sequence ID" value="KAK9875665.1"/>
    <property type="molecule type" value="Genomic_DNA"/>
</dbReference>
<evidence type="ECO:0008006" key="7">
    <source>
        <dbReference type="Google" id="ProtNLM"/>
    </source>
</evidence>
<evidence type="ECO:0000256" key="2">
    <source>
        <dbReference type="SAM" id="MobiDB-lite"/>
    </source>
</evidence>
<feature type="domain" description="Rho-GAP" evidence="4">
    <location>
        <begin position="221"/>
        <end position="407"/>
    </location>
</feature>
<dbReference type="PROSITE" id="PS50003">
    <property type="entry name" value="PH_DOMAIN"/>
    <property type="match status" value="1"/>
</dbReference>
<dbReference type="PANTHER" id="PTHR12552:SF1">
    <property type="entry name" value="RHO GTPASE-ACTIVATING PROTEIN GRAF"/>
    <property type="match status" value="1"/>
</dbReference>
<dbReference type="InterPro" id="IPR008936">
    <property type="entry name" value="Rho_GTPase_activation_prot"/>
</dbReference>
<dbReference type="SUPFAM" id="SSF50729">
    <property type="entry name" value="PH domain-like"/>
    <property type="match status" value="1"/>
</dbReference>
<keyword evidence="1" id="KW-0343">GTPase activation</keyword>
<keyword evidence="6" id="KW-1185">Reference proteome</keyword>
<feature type="region of interest" description="Disordered" evidence="2">
    <location>
        <begin position="497"/>
        <end position="626"/>
    </location>
</feature>
<reference evidence="5 6" key="1">
    <citation type="submission" date="2023-03" db="EMBL/GenBank/DDBJ databases">
        <title>Genome insight into feeding habits of ladybird beetles.</title>
        <authorList>
            <person name="Li H.-S."/>
            <person name="Huang Y.-H."/>
            <person name="Pang H."/>
        </authorList>
    </citation>
    <scope>NUCLEOTIDE SEQUENCE [LARGE SCALE GENOMIC DNA]</scope>
    <source>
        <strain evidence="5">SYSU_2023b</strain>
        <tissue evidence="5">Whole body</tissue>
    </source>
</reference>
<dbReference type="GO" id="GO:0007165">
    <property type="term" value="P:signal transduction"/>
    <property type="evidence" value="ECO:0007669"/>
    <property type="project" value="InterPro"/>
</dbReference>
<dbReference type="InterPro" id="IPR027267">
    <property type="entry name" value="AH/BAR_dom_sf"/>
</dbReference>
<dbReference type="Pfam" id="PF16746">
    <property type="entry name" value="BAR_3"/>
    <property type="match status" value="1"/>
</dbReference>
<dbReference type="SMART" id="SM00324">
    <property type="entry name" value="RhoGAP"/>
    <property type="match status" value="1"/>
</dbReference>
<dbReference type="GO" id="GO:0005737">
    <property type="term" value="C:cytoplasm"/>
    <property type="evidence" value="ECO:0007669"/>
    <property type="project" value="InterPro"/>
</dbReference>
<feature type="compositionally biased region" description="Low complexity" evidence="2">
    <location>
        <begin position="500"/>
        <end position="509"/>
    </location>
</feature>
<dbReference type="PANTHER" id="PTHR12552">
    <property type="entry name" value="OLIGOPHRENIN 1"/>
    <property type="match status" value="1"/>
</dbReference>
<feature type="compositionally biased region" description="Polar residues" evidence="2">
    <location>
        <begin position="595"/>
        <end position="614"/>
    </location>
</feature>
<dbReference type="InterPro" id="IPR011993">
    <property type="entry name" value="PH-like_dom_sf"/>
</dbReference>
<dbReference type="CDD" id="cd01249">
    <property type="entry name" value="BAR-PH_GRAF_family"/>
    <property type="match status" value="1"/>
</dbReference>
<dbReference type="Pfam" id="PF00169">
    <property type="entry name" value="PH"/>
    <property type="match status" value="1"/>
</dbReference>
<dbReference type="InterPro" id="IPR001849">
    <property type="entry name" value="PH_domain"/>
</dbReference>
<dbReference type="InterPro" id="IPR047225">
    <property type="entry name" value="PH_GRAF"/>
</dbReference>